<sequence length="37" mass="4333">MRNLFALIVMIYKGHQHNKSVVGGKKSRFRLLKPHID</sequence>
<accession>A0A0A0GV53</accession>
<evidence type="ECO:0000313" key="1">
    <source>
        <dbReference type="EMBL" id="ATZ30937.1"/>
    </source>
</evidence>
<protein>
    <submittedName>
        <fullName evidence="1">Uncharacterized protein</fullName>
    </submittedName>
</protein>
<dbReference type="Proteomes" id="UP000236551">
    <property type="component" value="Chromosome"/>
</dbReference>
<evidence type="ECO:0000313" key="2">
    <source>
        <dbReference type="Proteomes" id="UP000236551"/>
    </source>
</evidence>
<reference evidence="1 2" key="1">
    <citation type="submission" date="2017-11" db="EMBL/GenBank/DDBJ databases">
        <title>Escherichia coli CV839-15 Genome sequencing and assembly.</title>
        <authorList>
            <person name="Li Z."/>
            <person name="Song N."/>
            <person name="Li W."/>
            <person name="Philip H.R."/>
            <person name="Bu Z."/>
            <person name="Siguo L."/>
        </authorList>
    </citation>
    <scope>NUCLEOTIDE SEQUENCE [LARGE SCALE GENOMIC DNA]</scope>
    <source>
        <strain evidence="1 2">CV839-15</strain>
    </source>
</reference>
<name>A0A0A0GV53_ECOLX</name>
<dbReference type="AlphaFoldDB" id="A0A0A0GV53"/>
<gene>
    <name evidence="1" type="ORF">CV83915_00564</name>
</gene>
<organism evidence="1 2">
    <name type="scientific">Escherichia coli</name>
    <dbReference type="NCBI Taxonomy" id="562"/>
    <lineage>
        <taxon>Bacteria</taxon>
        <taxon>Pseudomonadati</taxon>
        <taxon>Pseudomonadota</taxon>
        <taxon>Gammaproteobacteria</taxon>
        <taxon>Enterobacterales</taxon>
        <taxon>Enterobacteriaceae</taxon>
        <taxon>Escherichia</taxon>
    </lineage>
</organism>
<proteinExistence type="predicted"/>
<dbReference type="EMBL" id="CP024978">
    <property type="protein sequence ID" value="ATZ30937.1"/>
    <property type="molecule type" value="Genomic_DNA"/>
</dbReference>